<feature type="compositionally biased region" description="Basic and acidic residues" evidence="1">
    <location>
        <begin position="55"/>
        <end position="67"/>
    </location>
</feature>
<dbReference type="Proteomes" id="UP000003704">
    <property type="component" value="Unassembled WGS sequence"/>
</dbReference>
<dbReference type="AlphaFoldDB" id="I8T621"/>
<evidence type="ECO:0000313" key="3">
    <source>
        <dbReference type="Proteomes" id="UP000003704"/>
    </source>
</evidence>
<feature type="region of interest" description="Disordered" evidence="1">
    <location>
        <begin position="55"/>
        <end position="87"/>
    </location>
</feature>
<dbReference type="EMBL" id="AKGD01000002">
    <property type="protein sequence ID" value="EIT69183.1"/>
    <property type="molecule type" value="Genomic_DNA"/>
</dbReference>
<comment type="caution">
    <text evidence="2">The sequence shown here is derived from an EMBL/GenBank/DDBJ whole genome shotgun (WGS) entry which is preliminary data.</text>
</comment>
<accession>I8T621</accession>
<name>I8T621_9GAMM</name>
<organism evidence="2 3">
    <name type="scientific">Hydrocarboniphaga effusa AP103</name>
    <dbReference type="NCBI Taxonomy" id="1172194"/>
    <lineage>
        <taxon>Bacteria</taxon>
        <taxon>Pseudomonadati</taxon>
        <taxon>Pseudomonadota</taxon>
        <taxon>Gammaproteobacteria</taxon>
        <taxon>Nevskiales</taxon>
        <taxon>Nevskiaceae</taxon>
        <taxon>Hydrocarboniphaga</taxon>
    </lineage>
</organism>
<protein>
    <submittedName>
        <fullName evidence="2">Uncharacterized protein</fullName>
    </submittedName>
</protein>
<gene>
    <name evidence="2" type="ORF">WQQ_27650</name>
</gene>
<dbReference type="STRING" id="1172194.WQQ_27650"/>
<evidence type="ECO:0000313" key="2">
    <source>
        <dbReference type="EMBL" id="EIT69183.1"/>
    </source>
</evidence>
<evidence type="ECO:0000256" key="1">
    <source>
        <dbReference type="SAM" id="MobiDB-lite"/>
    </source>
</evidence>
<proteinExistence type="predicted"/>
<sequence>MIAAPENASQPAVHHKCLIREAASSGGMRLRRGGPEAAYYALAWGRRRFIQVEARAARQPETKRPPEGGRGLAPNRLSEPLRCSAPG</sequence>
<keyword evidence="3" id="KW-1185">Reference proteome</keyword>
<reference evidence="2" key="1">
    <citation type="journal article" date="2012" name="J. Bacteriol.">
        <title>Genome Sequence of n-Alkane-Degrading Hydrocarboniphaga effusa Strain AP103T (ATCC BAA-332T).</title>
        <authorList>
            <person name="Chang H.K."/>
            <person name="Zylstra G.J."/>
            <person name="Chae J.C."/>
        </authorList>
    </citation>
    <scope>NUCLEOTIDE SEQUENCE [LARGE SCALE GENOMIC DNA]</scope>
    <source>
        <strain evidence="2">AP103</strain>
    </source>
</reference>
<reference evidence="2" key="2">
    <citation type="submission" date="2012-05" db="EMBL/GenBank/DDBJ databases">
        <authorList>
            <person name="Park J.-H."/>
            <person name="Zylstra G.J."/>
            <person name="Chae J.-C."/>
        </authorList>
    </citation>
    <scope>NUCLEOTIDE SEQUENCE</scope>
    <source>
        <strain evidence="2">AP103</strain>
    </source>
</reference>